<dbReference type="Proteomes" id="UP000271241">
    <property type="component" value="Unassembled WGS sequence"/>
</dbReference>
<keyword evidence="2" id="KW-0539">Nucleus</keyword>
<evidence type="ECO:0000313" key="6">
    <source>
        <dbReference type="Proteomes" id="UP000271241"/>
    </source>
</evidence>
<dbReference type="OrthoDB" id="75720at2759"/>
<feature type="domain" description="FAM192A/Fyv6 N-terminal" evidence="4">
    <location>
        <begin position="11"/>
        <end position="111"/>
    </location>
</feature>
<dbReference type="GO" id="GO:0005634">
    <property type="term" value="C:nucleus"/>
    <property type="evidence" value="ECO:0007669"/>
    <property type="project" value="UniProtKB-SubCell"/>
</dbReference>
<dbReference type="Pfam" id="PF10187">
    <property type="entry name" value="FAM192A_Fyv6_N"/>
    <property type="match status" value="1"/>
</dbReference>
<keyword evidence="6" id="KW-1185">Reference proteome</keyword>
<dbReference type="PANTHER" id="PTHR13495:SF0">
    <property type="entry name" value="PSME3-INTERACTING PROTEIN"/>
    <property type="match status" value="1"/>
</dbReference>
<feature type="compositionally biased region" description="Polar residues" evidence="3">
    <location>
        <begin position="258"/>
        <end position="269"/>
    </location>
</feature>
<evidence type="ECO:0000256" key="1">
    <source>
        <dbReference type="ARBA" id="ARBA00004123"/>
    </source>
</evidence>
<feature type="region of interest" description="Disordered" evidence="3">
    <location>
        <begin position="240"/>
        <end position="269"/>
    </location>
</feature>
<feature type="region of interest" description="Disordered" evidence="3">
    <location>
        <begin position="1"/>
        <end position="47"/>
    </location>
</feature>
<dbReference type="AlphaFoldDB" id="A0A4P9XX38"/>
<feature type="region of interest" description="Disordered" evidence="3">
    <location>
        <begin position="143"/>
        <end position="224"/>
    </location>
</feature>
<dbReference type="EMBL" id="KZ992432">
    <property type="protein sequence ID" value="RKP10916.1"/>
    <property type="molecule type" value="Genomic_DNA"/>
</dbReference>
<dbReference type="InterPro" id="IPR039845">
    <property type="entry name" value="FAM192A"/>
</dbReference>
<dbReference type="STRING" id="78915.A0A4P9XX38"/>
<feature type="compositionally biased region" description="Low complexity" evidence="3">
    <location>
        <begin position="172"/>
        <end position="184"/>
    </location>
</feature>
<sequence>MEERLSIQRDFISQDTIDEQRRTREEEWRRAHANADAGPPPEEEVPYDPRSLYEKLQEQKQKKEDAFQEATRLVHRLDDDEIDFLEALHSEEATQERTKRAEENVALDAFRRAQAEVNVAEPPPLALPEPSGLVTRTLLPPAAAAARKNVKNDRQRTLLGQMVVTRRKRPADSSAADGSKAAEPAADDEKAAKVRRTSKDTTSASTATSSTRTTNDAGSIMARKPVSETIKPALAGLVAYSDDSDSDDDAAASTSSSGESNHSACGCASDSQGDAGQYHGSCQCSSGSLSCHTNKFACGVCPKAYSTVYTNAKDNSRSSSSSSSSGGNGISNRRRGDNAYENASDKRRTCLTKRVGTKGTGSRNKIDSKEKKRN</sequence>
<comment type="subcellular location">
    <subcellularLocation>
        <location evidence="1">Nucleus</location>
    </subcellularLocation>
</comment>
<gene>
    <name evidence="5" type="ORF">THASP1DRAFT_21418</name>
</gene>
<evidence type="ECO:0000256" key="2">
    <source>
        <dbReference type="ARBA" id="ARBA00023242"/>
    </source>
</evidence>
<feature type="compositionally biased region" description="Basic and acidic residues" evidence="3">
    <location>
        <begin position="364"/>
        <end position="374"/>
    </location>
</feature>
<dbReference type="InterPro" id="IPR019331">
    <property type="entry name" value="FAM192A/Fyv6_N"/>
</dbReference>
<name>A0A4P9XX38_9FUNG</name>
<reference evidence="6" key="1">
    <citation type="journal article" date="2018" name="Nat. Microbiol.">
        <title>Leveraging single-cell genomics to expand the fungal tree of life.</title>
        <authorList>
            <person name="Ahrendt S.R."/>
            <person name="Quandt C.A."/>
            <person name="Ciobanu D."/>
            <person name="Clum A."/>
            <person name="Salamov A."/>
            <person name="Andreopoulos B."/>
            <person name="Cheng J.F."/>
            <person name="Woyke T."/>
            <person name="Pelin A."/>
            <person name="Henrissat B."/>
            <person name="Reynolds N.K."/>
            <person name="Benny G.L."/>
            <person name="Smith M.E."/>
            <person name="James T.Y."/>
            <person name="Grigoriev I.V."/>
        </authorList>
    </citation>
    <scope>NUCLEOTIDE SEQUENCE [LARGE SCALE GENOMIC DNA]</scope>
    <source>
        <strain evidence="6">RSA 1356</strain>
    </source>
</reference>
<evidence type="ECO:0000259" key="4">
    <source>
        <dbReference type="Pfam" id="PF10187"/>
    </source>
</evidence>
<evidence type="ECO:0000256" key="3">
    <source>
        <dbReference type="SAM" id="MobiDB-lite"/>
    </source>
</evidence>
<organism evidence="5 6">
    <name type="scientific">Thamnocephalis sphaerospora</name>
    <dbReference type="NCBI Taxonomy" id="78915"/>
    <lineage>
        <taxon>Eukaryota</taxon>
        <taxon>Fungi</taxon>
        <taxon>Fungi incertae sedis</taxon>
        <taxon>Zoopagomycota</taxon>
        <taxon>Zoopagomycotina</taxon>
        <taxon>Zoopagomycetes</taxon>
        <taxon>Zoopagales</taxon>
        <taxon>Sigmoideomycetaceae</taxon>
        <taxon>Thamnocephalis</taxon>
    </lineage>
</organism>
<proteinExistence type="predicted"/>
<dbReference type="PANTHER" id="PTHR13495">
    <property type="entry name" value="NEFA-INTERACTING NUCLEAR PROTEIN NIP30"/>
    <property type="match status" value="1"/>
</dbReference>
<feature type="compositionally biased region" description="Low complexity" evidence="3">
    <location>
        <begin position="200"/>
        <end position="214"/>
    </location>
</feature>
<protein>
    <submittedName>
        <fullName evidence="5">N-terminal domain of NEFA-interacting nuclear protein NIP30-domain-containing protein</fullName>
    </submittedName>
</protein>
<feature type="compositionally biased region" description="Basic and acidic residues" evidence="3">
    <location>
        <begin position="334"/>
        <end position="348"/>
    </location>
</feature>
<accession>A0A4P9XX38</accession>
<evidence type="ECO:0000313" key="5">
    <source>
        <dbReference type="EMBL" id="RKP10916.1"/>
    </source>
</evidence>
<feature type="region of interest" description="Disordered" evidence="3">
    <location>
        <begin position="312"/>
        <end position="374"/>
    </location>
</feature>
<feature type="compositionally biased region" description="Basic and acidic residues" evidence="3">
    <location>
        <begin position="18"/>
        <end position="30"/>
    </location>
</feature>